<dbReference type="Pfam" id="PF00501">
    <property type="entry name" value="AMP-binding"/>
    <property type="match status" value="1"/>
</dbReference>
<dbReference type="EMBL" id="KQ242721">
    <property type="protein sequence ID" value="KNC77475.1"/>
    <property type="molecule type" value="Genomic_DNA"/>
</dbReference>
<dbReference type="PANTHER" id="PTHR43272:SF83">
    <property type="entry name" value="ACYL-COA SYNTHETASE LONG-CHAIN, ISOFORM J"/>
    <property type="match status" value="1"/>
</dbReference>
<evidence type="ECO:0000256" key="5">
    <source>
        <dbReference type="ARBA" id="ARBA00036813"/>
    </source>
</evidence>
<dbReference type="GeneID" id="25910569"/>
<keyword evidence="3" id="KW-0547">Nucleotide-binding</keyword>
<dbReference type="PROSITE" id="PS00455">
    <property type="entry name" value="AMP_BINDING"/>
    <property type="match status" value="1"/>
</dbReference>
<name>A0A0L0FL31_9EUKA</name>
<sequence length="557" mass="60623">MNTMADWHIAAQGCFQSNIVIATIYATLGEEALAYGFNQTETPVVITEGQLLPAIAKVAKDCPSLKSIIYSGEKPAGIELPEGITLYAFEDIVKMGGENNDQELTPPAKDDIAVIMYTSGSTGLPKGVMLTHYNVVTTMIGFKHGLPSVVPGEDCFIGFLPLAHIFALCAEMFLLSQGCMIGYGSALTLTDTSPKIKFGTKGDISELRPTYMAAVPTIMDRIRQAVTGKVAAGSTIVQKLFNRAFKSKNEAYSHGKHTPIWDAIVFNKIKIVLGGNIKAIFSGGAPLAADSQRFMNVVFGVPVCQGYGLTETCSAGTVASTSDLNSYGKVGGPFSSINLKMVDWEEGNYRVADLKNKNIGMPRGEIVLGGGSISQGYYRMPDRTAEEFKPDENGKIWFHTGDIGQMHPDGTLQIIDRKKDLVKLQQGEYVSLGKVESMLKAANYIDNMCVYADPFHSYCIAIVTVLSPAVSEWAQKNGCAGSSFEETCKDLKVVAEVLRSLQDEAKKNKLARFETPAKVYVEPETWLPEGGLVTASLKLQRNKINQHYKPEIEKMLE</sequence>
<evidence type="ECO:0000256" key="3">
    <source>
        <dbReference type="ARBA" id="ARBA00022741"/>
    </source>
</evidence>
<dbReference type="Gene3D" id="3.40.50.12780">
    <property type="entry name" value="N-terminal domain of ligase-like"/>
    <property type="match status" value="1"/>
</dbReference>
<dbReference type="Proteomes" id="UP000054560">
    <property type="component" value="Unassembled WGS sequence"/>
</dbReference>
<comment type="similarity">
    <text evidence="1">Belongs to the ATP-dependent AMP-binding enzyme family.</text>
</comment>
<evidence type="ECO:0000256" key="1">
    <source>
        <dbReference type="ARBA" id="ARBA00006432"/>
    </source>
</evidence>
<dbReference type="InterPro" id="IPR042099">
    <property type="entry name" value="ANL_N_sf"/>
</dbReference>
<accession>A0A0L0FL31</accession>
<dbReference type="PANTHER" id="PTHR43272">
    <property type="entry name" value="LONG-CHAIN-FATTY-ACID--COA LIGASE"/>
    <property type="match status" value="1"/>
</dbReference>
<dbReference type="GO" id="GO:0005783">
    <property type="term" value="C:endoplasmic reticulum"/>
    <property type="evidence" value="ECO:0007669"/>
    <property type="project" value="TreeGrafter"/>
</dbReference>
<dbReference type="STRING" id="667725.A0A0L0FL31"/>
<feature type="domain" description="AMP-dependent synthetase/ligase" evidence="6">
    <location>
        <begin position="2"/>
        <end position="378"/>
    </location>
</feature>
<dbReference type="GO" id="GO:0004467">
    <property type="term" value="F:long-chain fatty acid-CoA ligase activity"/>
    <property type="evidence" value="ECO:0007669"/>
    <property type="project" value="UniProtKB-EC"/>
</dbReference>
<keyword evidence="4" id="KW-0067">ATP-binding</keyword>
<organism evidence="7 8">
    <name type="scientific">Sphaeroforma arctica JP610</name>
    <dbReference type="NCBI Taxonomy" id="667725"/>
    <lineage>
        <taxon>Eukaryota</taxon>
        <taxon>Ichthyosporea</taxon>
        <taxon>Ichthyophonida</taxon>
        <taxon>Sphaeroforma</taxon>
    </lineage>
</organism>
<dbReference type="InterPro" id="IPR020845">
    <property type="entry name" value="AMP-binding_CS"/>
</dbReference>
<dbReference type="GO" id="GO:0005524">
    <property type="term" value="F:ATP binding"/>
    <property type="evidence" value="ECO:0007669"/>
    <property type="project" value="UniProtKB-KW"/>
</dbReference>
<evidence type="ECO:0000313" key="7">
    <source>
        <dbReference type="EMBL" id="KNC77475.1"/>
    </source>
</evidence>
<keyword evidence="2" id="KW-0436">Ligase</keyword>
<evidence type="ECO:0000313" key="8">
    <source>
        <dbReference type="Proteomes" id="UP000054560"/>
    </source>
</evidence>
<evidence type="ECO:0000259" key="6">
    <source>
        <dbReference type="Pfam" id="PF00501"/>
    </source>
</evidence>
<evidence type="ECO:0000256" key="4">
    <source>
        <dbReference type="ARBA" id="ARBA00022840"/>
    </source>
</evidence>
<proteinExistence type="inferred from homology"/>
<keyword evidence="8" id="KW-1185">Reference proteome</keyword>
<protein>
    <recommendedName>
        <fullName evidence="6">AMP-dependent synthetase/ligase domain-containing protein</fullName>
    </recommendedName>
</protein>
<dbReference type="RefSeq" id="XP_014151377.1">
    <property type="nucleotide sequence ID" value="XM_014295902.1"/>
</dbReference>
<dbReference type="SUPFAM" id="SSF56801">
    <property type="entry name" value="Acetyl-CoA synthetase-like"/>
    <property type="match status" value="1"/>
</dbReference>
<dbReference type="OrthoDB" id="1700726at2759"/>
<evidence type="ECO:0000256" key="2">
    <source>
        <dbReference type="ARBA" id="ARBA00022598"/>
    </source>
</evidence>
<comment type="catalytic activity">
    <reaction evidence="5">
        <text>a long-chain fatty acid + ATP + CoA = a long-chain fatty acyl-CoA + AMP + diphosphate</text>
        <dbReference type="Rhea" id="RHEA:15421"/>
        <dbReference type="ChEBI" id="CHEBI:30616"/>
        <dbReference type="ChEBI" id="CHEBI:33019"/>
        <dbReference type="ChEBI" id="CHEBI:57287"/>
        <dbReference type="ChEBI" id="CHEBI:57560"/>
        <dbReference type="ChEBI" id="CHEBI:83139"/>
        <dbReference type="ChEBI" id="CHEBI:456215"/>
        <dbReference type="EC" id="6.2.1.3"/>
    </reaction>
</comment>
<dbReference type="AlphaFoldDB" id="A0A0L0FL31"/>
<dbReference type="InterPro" id="IPR000873">
    <property type="entry name" value="AMP-dep_synth/lig_dom"/>
</dbReference>
<dbReference type="GO" id="GO:0016020">
    <property type="term" value="C:membrane"/>
    <property type="evidence" value="ECO:0007669"/>
    <property type="project" value="TreeGrafter"/>
</dbReference>
<reference evidence="7 8" key="1">
    <citation type="submission" date="2011-02" db="EMBL/GenBank/DDBJ databases">
        <title>The Genome Sequence of Sphaeroforma arctica JP610.</title>
        <authorList>
            <consortium name="The Broad Institute Genome Sequencing Platform"/>
            <person name="Russ C."/>
            <person name="Cuomo C."/>
            <person name="Young S.K."/>
            <person name="Zeng Q."/>
            <person name="Gargeya S."/>
            <person name="Alvarado L."/>
            <person name="Berlin A."/>
            <person name="Chapman S.B."/>
            <person name="Chen Z."/>
            <person name="Freedman E."/>
            <person name="Gellesch M."/>
            <person name="Goldberg J."/>
            <person name="Griggs A."/>
            <person name="Gujja S."/>
            <person name="Heilman E."/>
            <person name="Heiman D."/>
            <person name="Howarth C."/>
            <person name="Mehta T."/>
            <person name="Neiman D."/>
            <person name="Pearson M."/>
            <person name="Roberts A."/>
            <person name="Saif S."/>
            <person name="Shea T."/>
            <person name="Shenoy N."/>
            <person name="Sisk P."/>
            <person name="Stolte C."/>
            <person name="Sykes S."/>
            <person name="White J."/>
            <person name="Yandava C."/>
            <person name="Burger G."/>
            <person name="Gray M.W."/>
            <person name="Holland P.W.H."/>
            <person name="King N."/>
            <person name="Lang F.B.F."/>
            <person name="Roger A.J."/>
            <person name="Ruiz-Trillo I."/>
            <person name="Haas B."/>
            <person name="Nusbaum C."/>
            <person name="Birren B."/>
        </authorList>
    </citation>
    <scope>NUCLEOTIDE SEQUENCE [LARGE SCALE GENOMIC DNA]</scope>
    <source>
        <strain evidence="7 8">JP610</strain>
    </source>
</reference>
<gene>
    <name evidence="7" type="ORF">SARC_10065</name>
</gene>
<dbReference type="eggNOG" id="KOG1180">
    <property type="taxonomic scope" value="Eukaryota"/>
</dbReference>